<proteinExistence type="predicted"/>
<protein>
    <submittedName>
        <fullName evidence="1">Uncharacterized protein</fullName>
    </submittedName>
</protein>
<dbReference type="EMBL" id="LAZR01012288">
    <property type="protein sequence ID" value="KKM27608.1"/>
    <property type="molecule type" value="Genomic_DNA"/>
</dbReference>
<sequence>MDELINIKELIKSMDGYLKRITLALEQTTRVLTAWGTARTELNYSALPRGLKIVDAFRGEKSDATIEELGGASGQIPHEARADSKPSKLQQYTERVLDSDEFSLTADKTKVVESQNFVDVRECIVYSDKAYKLVGYDNKETYIAKQHVVRTESLEGGGTRVIVSEKSAWAISKLEWK</sequence>
<evidence type="ECO:0000313" key="1">
    <source>
        <dbReference type="EMBL" id="KKM27608.1"/>
    </source>
</evidence>
<dbReference type="AlphaFoldDB" id="A0A0F9L093"/>
<name>A0A0F9L093_9ZZZZ</name>
<comment type="caution">
    <text evidence="1">The sequence shown here is derived from an EMBL/GenBank/DDBJ whole genome shotgun (WGS) entry which is preliminary data.</text>
</comment>
<reference evidence="1" key="1">
    <citation type="journal article" date="2015" name="Nature">
        <title>Complex archaea that bridge the gap between prokaryotes and eukaryotes.</title>
        <authorList>
            <person name="Spang A."/>
            <person name="Saw J.H."/>
            <person name="Jorgensen S.L."/>
            <person name="Zaremba-Niedzwiedzka K."/>
            <person name="Martijn J."/>
            <person name="Lind A.E."/>
            <person name="van Eijk R."/>
            <person name="Schleper C."/>
            <person name="Guy L."/>
            <person name="Ettema T.J."/>
        </authorList>
    </citation>
    <scope>NUCLEOTIDE SEQUENCE</scope>
</reference>
<organism evidence="1">
    <name type="scientific">marine sediment metagenome</name>
    <dbReference type="NCBI Taxonomy" id="412755"/>
    <lineage>
        <taxon>unclassified sequences</taxon>
        <taxon>metagenomes</taxon>
        <taxon>ecological metagenomes</taxon>
    </lineage>
</organism>
<accession>A0A0F9L093</accession>
<gene>
    <name evidence="1" type="ORF">LCGC14_1572910</name>
</gene>